<evidence type="ECO:0000313" key="7">
    <source>
        <dbReference type="Proteomes" id="UP001515480"/>
    </source>
</evidence>
<dbReference type="Proteomes" id="UP001515480">
    <property type="component" value="Unassembled WGS sequence"/>
</dbReference>
<organism evidence="6 7">
    <name type="scientific">Prymnesium parvum</name>
    <name type="common">Toxic golden alga</name>
    <dbReference type="NCBI Taxonomy" id="97485"/>
    <lineage>
        <taxon>Eukaryota</taxon>
        <taxon>Haptista</taxon>
        <taxon>Haptophyta</taxon>
        <taxon>Prymnesiophyceae</taxon>
        <taxon>Prymnesiales</taxon>
        <taxon>Prymnesiaceae</taxon>
        <taxon>Prymnesium</taxon>
    </lineage>
</organism>
<dbReference type="AlphaFoldDB" id="A0AB34K8V0"/>
<dbReference type="InterPro" id="IPR018357">
    <property type="entry name" value="Hexapep_transf_CS"/>
</dbReference>
<dbReference type="Gene3D" id="2.160.10.10">
    <property type="entry name" value="Hexapeptide repeat proteins"/>
    <property type="match status" value="1"/>
</dbReference>
<feature type="chain" id="PRO_5044217583" description="Serine acetyltransferase N-terminal domain-containing protein" evidence="4">
    <location>
        <begin position="19"/>
        <end position="398"/>
    </location>
</feature>
<comment type="caution">
    <text evidence="6">The sequence shown here is derived from an EMBL/GenBank/DDBJ whole genome shotgun (WGS) entry which is preliminary data.</text>
</comment>
<dbReference type="CDD" id="cd03354">
    <property type="entry name" value="LbH_SAT"/>
    <property type="match status" value="1"/>
</dbReference>
<feature type="signal peptide" evidence="4">
    <location>
        <begin position="1"/>
        <end position="18"/>
    </location>
</feature>
<evidence type="ECO:0000256" key="2">
    <source>
        <dbReference type="ARBA" id="ARBA00022679"/>
    </source>
</evidence>
<sequence length="398" mass="42056">MELGLLVATAAVALPCRAAPPRAPTVALCAHGAADSRAERLRLLRSEWAKEAEWAGSGGPGSGRSGKRIEARMKNFDFVSSSDEAVSRCAASVFSMMRREAAELFSNPLTSSLASRCVLKHSTLSSALASILSTKVKYSDLPGAYVRKSDGGAREELAAHEEALRCTFEDILSRPEILRAITADLVKCYIVDPAADGVLQPALFFKGFQALAVYRVAHVLWQTGSPANKGAALMLQSRACELFAVDIHPGAKIGNGVMLDHATGVVIGGTAVLGNDLYILHQVTLGATGKDTGGKKRHPTVGSGAVLGAGSTVLGDVSIGVGATVGAGAIVTKDVPDHGTVIGVNKLVERKVSVDSTPEKKHRLVQQEYLPANNIHKLASADREDEEFTWMYNEDFAI</sequence>
<keyword evidence="7" id="KW-1185">Reference proteome</keyword>
<evidence type="ECO:0000259" key="5">
    <source>
        <dbReference type="SMART" id="SM00971"/>
    </source>
</evidence>
<dbReference type="InterPro" id="IPR010493">
    <property type="entry name" value="Ser_AcTrfase_N"/>
</dbReference>
<dbReference type="GO" id="GO:0005737">
    <property type="term" value="C:cytoplasm"/>
    <property type="evidence" value="ECO:0007669"/>
    <property type="project" value="InterPro"/>
</dbReference>
<evidence type="ECO:0000256" key="4">
    <source>
        <dbReference type="SAM" id="SignalP"/>
    </source>
</evidence>
<keyword evidence="2" id="KW-0808">Transferase</keyword>
<protein>
    <recommendedName>
        <fullName evidence="5">Serine acetyltransferase N-terminal domain-containing protein</fullName>
    </recommendedName>
</protein>
<keyword evidence="4" id="KW-0732">Signal</keyword>
<dbReference type="Pfam" id="PF06426">
    <property type="entry name" value="SATase_N"/>
    <property type="match status" value="1"/>
</dbReference>
<dbReference type="SMART" id="SM00971">
    <property type="entry name" value="SATase_N"/>
    <property type="match status" value="1"/>
</dbReference>
<dbReference type="InterPro" id="IPR011004">
    <property type="entry name" value="Trimer_LpxA-like_sf"/>
</dbReference>
<name>A0AB34K8V0_PRYPA</name>
<dbReference type="InterPro" id="IPR042122">
    <property type="entry name" value="Ser_AcTrfase_N_sf"/>
</dbReference>
<gene>
    <name evidence="6" type="ORF">AB1Y20_000355</name>
</gene>
<evidence type="ECO:0000313" key="6">
    <source>
        <dbReference type="EMBL" id="KAL1529406.1"/>
    </source>
</evidence>
<dbReference type="SUPFAM" id="SSF51161">
    <property type="entry name" value="Trimeric LpxA-like enzymes"/>
    <property type="match status" value="1"/>
</dbReference>
<keyword evidence="1" id="KW-0028">Amino-acid biosynthesis</keyword>
<keyword evidence="3" id="KW-0012">Acyltransferase</keyword>
<dbReference type="PROSITE" id="PS00101">
    <property type="entry name" value="HEXAPEP_TRANSFERASES"/>
    <property type="match status" value="1"/>
</dbReference>
<evidence type="ECO:0000256" key="1">
    <source>
        <dbReference type="ARBA" id="ARBA00022605"/>
    </source>
</evidence>
<dbReference type="PANTHER" id="PTHR42811">
    <property type="entry name" value="SERINE ACETYLTRANSFERASE"/>
    <property type="match status" value="1"/>
</dbReference>
<dbReference type="GO" id="GO:0009001">
    <property type="term" value="F:serine O-acetyltransferase activity"/>
    <property type="evidence" value="ECO:0007669"/>
    <property type="project" value="InterPro"/>
</dbReference>
<proteinExistence type="predicted"/>
<evidence type="ECO:0000256" key="3">
    <source>
        <dbReference type="ARBA" id="ARBA00023315"/>
    </source>
</evidence>
<reference evidence="6 7" key="1">
    <citation type="journal article" date="2024" name="Science">
        <title>Giant polyketide synthase enzymes in the biosynthesis of giant marine polyether toxins.</title>
        <authorList>
            <person name="Fallon T.R."/>
            <person name="Shende V.V."/>
            <person name="Wierzbicki I.H."/>
            <person name="Pendleton A.L."/>
            <person name="Watervoot N.F."/>
            <person name="Auber R.P."/>
            <person name="Gonzalez D.J."/>
            <person name="Wisecaver J.H."/>
            <person name="Moore B.S."/>
        </authorList>
    </citation>
    <scope>NUCLEOTIDE SEQUENCE [LARGE SCALE GENOMIC DNA]</scope>
    <source>
        <strain evidence="6 7">12B1</strain>
    </source>
</reference>
<dbReference type="InterPro" id="IPR045304">
    <property type="entry name" value="LbH_SAT"/>
</dbReference>
<dbReference type="EMBL" id="JBGBPQ010000001">
    <property type="protein sequence ID" value="KAL1529406.1"/>
    <property type="molecule type" value="Genomic_DNA"/>
</dbReference>
<accession>A0AB34K8V0</accession>
<feature type="domain" description="Serine acetyltransferase N-terminal" evidence="5">
    <location>
        <begin position="93"/>
        <end position="213"/>
    </location>
</feature>
<dbReference type="Gene3D" id="1.10.3130.10">
    <property type="entry name" value="serine acetyltransferase, domain 1"/>
    <property type="match status" value="1"/>
</dbReference>
<dbReference type="GO" id="GO:0006535">
    <property type="term" value="P:cysteine biosynthetic process from serine"/>
    <property type="evidence" value="ECO:0007669"/>
    <property type="project" value="InterPro"/>
</dbReference>